<dbReference type="PROSITE" id="PS51892">
    <property type="entry name" value="SUBTILASE"/>
    <property type="match status" value="1"/>
</dbReference>
<evidence type="ECO:0000256" key="3">
    <source>
        <dbReference type="ARBA" id="ARBA00022801"/>
    </source>
</evidence>
<keyword evidence="3 5" id="KW-0378">Hydrolase</keyword>
<organism evidence="7 8">
    <name type="scientific">Neolewinella xylanilytica</name>
    <dbReference type="NCBI Taxonomy" id="1514080"/>
    <lineage>
        <taxon>Bacteria</taxon>
        <taxon>Pseudomonadati</taxon>
        <taxon>Bacteroidota</taxon>
        <taxon>Saprospiria</taxon>
        <taxon>Saprospirales</taxon>
        <taxon>Lewinellaceae</taxon>
        <taxon>Neolewinella</taxon>
    </lineage>
</organism>
<dbReference type="SUPFAM" id="SSF52743">
    <property type="entry name" value="Subtilisin-like"/>
    <property type="match status" value="1"/>
</dbReference>
<dbReference type="InterPro" id="IPR000209">
    <property type="entry name" value="Peptidase_S8/S53_dom"/>
</dbReference>
<comment type="caution">
    <text evidence="7">The sequence shown here is derived from an EMBL/GenBank/DDBJ whole genome shotgun (WGS) entry which is preliminary data.</text>
</comment>
<feature type="active site" description="Charge relay system" evidence="5">
    <location>
        <position position="133"/>
    </location>
</feature>
<dbReference type="GO" id="GO:0006508">
    <property type="term" value="P:proteolysis"/>
    <property type="evidence" value="ECO:0007669"/>
    <property type="project" value="UniProtKB-KW"/>
</dbReference>
<feature type="active site" description="Charge relay system" evidence="5">
    <location>
        <position position="358"/>
    </location>
</feature>
<feature type="domain" description="Peptidase S8/S53" evidence="6">
    <location>
        <begin position="127"/>
        <end position="373"/>
    </location>
</feature>
<dbReference type="Pfam" id="PF00082">
    <property type="entry name" value="Peptidase_S8"/>
    <property type="match status" value="1"/>
</dbReference>
<sequence length="523" mass="55520">MRGTWLFWLITLGPAFAPAQRITTELICRWESPAMPAKRHTIATATYQWLTEDIALLRFPTPESAASAQRALLEQKGAVTVQYNHRVAFREVPNDPQYFRQANMQRSGYEEAWNLTTGGRTAGGVPIVTAVLDAGFDTDHVDLLGNIWKNEAEIPGDGIDNDANGFVDDTNGWNFVDQSPDHPADVHGTAVAGLLGATGNNATGVTGTNWQARLMLFTISTVADIIAAYQYVIDQRSEYNRTGGSAGAFVVATNASFGIEDATCEDFPVWGDMYDRLGQVGVLTAASVANVGRDADLAGDMPIDCPSNFLIGVTNVDADDGLFAASGYGRENVDLAAPGEQSYTTRPGNTYGTFGSTSAAAPYVTGAISLLYATPSCPSLEAGARTDPAPAALRVRAAILASVRPESSLSGITVTGGIIDAGAAQAAILDDCLEEGAAFGIQIAFPNPTSGRLQVLTTARALPENAEVQLFDAMGRRVGGAAFFRYRVDPVGLEADLSGLPAGWYYLRVTDENRVAGINFLKQ</sequence>
<evidence type="ECO:0000259" key="6">
    <source>
        <dbReference type="Pfam" id="PF00082"/>
    </source>
</evidence>
<protein>
    <submittedName>
        <fullName evidence="7">Putative secreted protein (Por secretion system target)</fullName>
    </submittedName>
</protein>
<comment type="similarity">
    <text evidence="1 5">Belongs to the peptidase S8 family.</text>
</comment>
<evidence type="ECO:0000256" key="4">
    <source>
        <dbReference type="ARBA" id="ARBA00022825"/>
    </source>
</evidence>
<feature type="active site" description="Charge relay system" evidence="5">
    <location>
        <position position="187"/>
    </location>
</feature>
<dbReference type="GO" id="GO:0004252">
    <property type="term" value="F:serine-type endopeptidase activity"/>
    <property type="evidence" value="ECO:0007669"/>
    <property type="project" value="UniProtKB-UniRule"/>
</dbReference>
<evidence type="ECO:0000313" key="8">
    <source>
        <dbReference type="Proteomes" id="UP000237662"/>
    </source>
</evidence>
<dbReference type="Proteomes" id="UP000237662">
    <property type="component" value="Unassembled WGS sequence"/>
</dbReference>
<dbReference type="PANTHER" id="PTHR43399">
    <property type="entry name" value="SUBTILISIN-RELATED"/>
    <property type="match status" value="1"/>
</dbReference>
<dbReference type="InterPro" id="IPR051048">
    <property type="entry name" value="Peptidase_S8/S53_subtilisin"/>
</dbReference>
<evidence type="ECO:0000313" key="7">
    <source>
        <dbReference type="EMBL" id="PPK86520.1"/>
    </source>
</evidence>
<dbReference type="InterPro" id="IPR015500">
    <property type="entry name" value="Peptidase_S8_subtilisin-rel"/>
</dbReference>
<dbReference type="NCBIfam" id="TIGR04183">
    <property type="entry name" value="Por_Secre_tail"/>
    <property type="match status" value="1"/>
</dbReference>
<keyword evidence="4 5" id="KW-0720">Serine protease</keyword>
<dbReference type="PRINTS" id="PR00723">
    <property type="entry name" value="SUBTILISIN"/>
</dbReference>
<proteinExistence type="inferred from homology"/>
<evidence type="ECO:0000256" key="5">
    <source>
        <dbReference type="PROSITE-ProRule" id="PRU01240"/>
    </source>
</evidence>
<dbReference type="InterPro" id="IPR023827">
    <property type="entry name" value="Peptidase_S8_Asp-AS"/>
</dbReference>
<accession>A0A2S6I5U2</accession>
<gene>
    <name evidence="7" type="ORF">CLV84_3451</name>
</gene>
<dbReference type="AlphaFoldDB" id="A0A2S6I5U2"/>
<dbReference type="PANTHER" id="PTHR43399:SF4">
    <property type="entry name" value="CELL WALL-ASSOCIATED PROTEASE"/>
    <property type="match status" value="1"/>
</dbReference>
<dbReference type="Gene3D" id="3.40.50.200">
    <property type="entry name" value="Peptidase S8/S53 domain"/>
    <property type="match status" value="1"/>
</dbReference>
<dbReference type="InterPro" id="IPR022398">
    <property type="entry name" value="Peptidase_S8_His-AS"/>
</dbReference>
<name>A0A2S6I5U2_9BACT</name>
<dbReference type="EMBL" id="PTJC01000006">
    <property type="protein sequence ID" value="PPK86520.1"/>
    <property type="molecule type" value="Genomic_DNA"/>
</dbReference>
<dbReference type="InterPro" id="IPR036852">
    <property type="entry name" value="Peptidase_S8/S53_dom_sf"/>
</dbReference>
<evidence type="ECO:0000256" key="2">
    <source>
        <dbReference type="ARBA" id="ARBA00022670"/>
    </source>
</evidence>
<dbReference type="InterPro" id="IPR026444">
    <property type="entry name" value="Secre_tail"/>
</dbReference>
<keyword evidence="8" id="KW-1185">Reference proteome</keyword>
<keyword evidence="2 5" id="KW-0645">Protease</keyword>
<evidence type="ECO:0000256" key="1">
    <source>
        <dbReference type="ARBA" id="ARBA00011073"/>
    </source>
</evidence>
<dbReference type="PROSITE" id="PS00137">
    <property type="entry name" value="SUBTILASE_HIS"/>
    <property type="match status" value="1"/>
</dbReference>
<dbReference type="PROSITE" id="PS00136">
    <property type="entry name" value="SUBTILASE_ASP"/>
    <property type="match status" value="1"/>
</dbReference>
<reference evidence="7 8" key="1">
    <citation type="submission" date="2018-02" db="EMBL/GenBank/DDBJ databases">
        <title>Genomic Encyclopedia of Archaeal and Bacterial Type Strains, Phase II (KMG-II): from individual species to whole genera.</title>
        <authorList>
            <person name="Goeker M."/>
        </authorList>
    </citation>
    <scope>NUCLEOTIDE SEQUENCE [LARGE SCALE GENOMIC DNA]</scope>
    <source>
        <strain evidence="7 8">DSM 29526</strain>
    </source>
</reference>